<keyword evidence="1" id="KW-0812">Transmembrane</keyword>
<dbReference type="STRING" id="178355.SAMN04488062_10147"/>
<dbReference type="RefSeq" id="WP_091253567.1">
    <property type="nucleotide sequence ID" value="NZ_FNDB01000001.1"/>
</dbReference>
<dbReference type="EMBL" id="FNDB01000001">
    <property type="protein sequence ID" value="SDG60234.1"/>
    <property type="molecule type" value="Genomic_DNA"/>
</dbReference>
<evidence type="ECO:0000313" key="3">
    <source>
        <dbReference type="Proteomes" id="UP000199274"/>
    </source>
</evidence>
<feature type="transmembrane region" description="Helical" evidence="1">
    <location>
        <begin position="129"/>
        <end position="146"/>
    </location>
</feature>
<feature type="transmembrane region" description="Helical" evidence="1">
    <location>
        <begin position="28"/>
        <end position="49"/>
    </location>
</feature>
<gene>
    <name evidence="2" type="ORF">SAMN04488062_10147</name>
</gene>
<accession>A0A1G7VKG1</accession>
<reference evidence="3" key="1">
    <citation type="submission" date="2016-10" db="EMBL/GenBank/DDBJ databases">
        <authorList>
            <person name="Varghese N."/>
            <person name="Submissions S."/>
        </authorList>
    </citation>
    <scope>NUCLEOTIDE SEQUENCE [LARGE SCALE GENOMIC DNA]</scope>
    <source>
        <strain evidence="3">CGMCC 1.2747</strain>
    </source>
</reference>
<evidence type="ECO:0000313" key="2">
    <source>
        <dbReference type="EMBL" id="SDG60234.1"/>
    </source>
</evidence>
<dbReference type="Proteomes" id="UP000199274">
    <property type="component" value="Unassembled WGS sequence"/>
</dbReference>
<evidence type="ECO:0000256" key="1">
    <source>
        <dbReference type="SAM" id="Phobius"/>
    </source>
</evidence>
<sequence length="153" mass="17512">MEPKSKQDKEIQKIEKITGFLLPNKFKIIGLMLFIISIISMVSVSIYLEKIKYNDFLVRIAETGLVLGLLLISISKEKIEDELVLKLRLQSYNYAVIATVLVYLLLPFFNYAIVFSFSSAPKMEGNKDIPLLAMLLTFQIITLKSLKKAYNEK</sequence>
<name>A0A1G7VKG1_9FLAO</name>
<protein>
    <submittedName>
        <fullName evidence="2">Uncharacterized protein</fullName>
    </submittedName>
</protein>
<keyword evidence="1" id="KW-0472">Membrane</keyword>
<dbReference type="OrthoDB" id="1445931at2"/>
<keyword evidence="1" id="KW-1133">Transmembrane helix</keyword>
<organism evidence="2 3">
    <name type="scientific">Flavobacterium omnivorum</name>
    <dbReference type="NCBI Taxonomy" id="178355"/>
    <lineage>
        <taxon>Bacteria</taxon>
        <taxon>Pseudomonadati</taxon>
        <taxon>Bacteroidota</taxon>
        <taxon>Flavobacteriia</taxon>
        <taxon>Flavobacteriales</taxon>
        <taxon>Flavobacteriaceae</taxon>
        <taxon>Flavobacterium</taxon>
    </lineage>
</organism>
<keyword evidence="3" id="KW-1185">Reference proteome</keyword>
<feature type="transmembrane region" description="Helical" evidence="1">
    <location>
        <begin position="94"/>
        <end position="117"/>
    </location>
</feature>
<proteinExistence type="predicted"/>
<dbReference type="AlphaFoldDB" id="A0A1G7VKG1"/>
<feature type="transmembrane region" description="Helical" evidence="1">
    <location>
        <begin position="56"/>
        <end position="74"/>
    </location>
</feature>